<feature type="compositionally biased region" description="Basic and acidic residues" evidence="1">
    <location>
        <begin position="606"/>
        <end position="619"/>
    </location>
</feature>
<feature type="compositionally biased region" description="Polar residues" evidence="1">
    <location>
        <begin position="241"/>
        <end position="253"/>
    </location>
</feature>
<evidence type="ECO:0000313" key="2">
    <source>
        <dbReference type="EMBL" id="SPO21631.1"/>
    </source>
</evidence>
<dbReference type="EMBL" id="OOIN01000003">
    <property type="protein sequence ID" value="SPO21631.1"/>
    <property type="molecule type" value="Genomic_DNA"/>
</dbReference>
<feature type="region of interest" description="Disordered" evidence="1">
    <location>
        <begin position="67"/>
        <end position="89"/>
    </location>
</feature>
<feature type="compositionally biased region" description="Polar residues" evidence="1">
    <location>
        <begin position="569"/>
        <end position="581"/>
    </location>
</feature>
<proteinExistence type="predicted"/>
<dbReference type="AlphaFoldDB" id="A0A5C3DWL3"/>
<feature type="compositionally biased region" description="Basic and acidic residues" evidence="1">
    <location>
        <begin position="208"/>
        <end position="218"/>
    </location>
</feature>
<feature type="region of interest" description="Disordered" evidence="1">
    <location>
        <begin position="181"/>
        <end position="266"/>
    </location>
</feature>
<feature type="compositionally biased region" description="Low complexity" evidence="1">
    <location>
        <begin position="10"/>
        <end position="23"/>
    </location>
</feature>
<gene>
    <name evidence="2" type="ORF">UTRI_01115_B</name>
</gene>
<feature type="compositionally biased region" description="Basic and acidic residues" evidence="1">
    <location>
        <begin position="510"/>
        <end position="519"/>
    </location>
</feature>
<organism evidence="2 3">
    <name type="scientific">Ustilago trichophora</name>
    <dbReference type="NCBI Taxonomy" id="86804"/>
    <lineage>
        <taxon>Eukaryota</taxon>
        <taxon>Fungi</taxon>
        <taxon>Dikarya</taxon>
        <taxon>Basidiomycota</taxon>
        <taxon>Ustilaginomycotina</taxon>
        <taxon>Ustilaginomycetes</taxon>
        <taxon>Ustilaginales</taxon>
        <taxon>Ustilaginaceae</taxon>
        <taxon>Ustilago</taxon>
    </lineage>
</organism>
<accession>A0A5C3DWL3</accession>
<evidence type="ECO:0000256" key="1">
    <source>
        <dbReference type="SAM" id="MobiDB-lite"/>
    </source>
</evidence>
<keyword evidence="3" id="KW-1185">Reference proteome</keyword>
<sequence length="638" mass="69875">MSPQLPHQWNESGPSNSGSSSVESLRRGAPTTPPQIQLNPVAVSDATGFSDFFPWIKQNEAQLGTSQAIDDLPKSENSIPVQTEGGSMGHEHADSIAAFQQRDAAHLPRQSLQPAVSEADHSASTLDVFEDSHQMHMTSLGSSSIPIQVVGISPPSHAQADPMLGGISTSSADFYTAAEHALRQSRADPEADMLSSEDFQRLNSSNSHQHEIGSEPSRRTHSPMPAPISSSPIPPFPPSSTYPHASTLAQQSHGWDIPAPSSSNSHVGAAEAHWRVDSEVLDIFEDDKLPGYQVWRRGAASSTAMVVRIPRQMVGWKAVLMDAGGFGDAIFSSAEVSKKARRVSKVTGKQGWEVRQEALKNSYDFRRGSGIWATMHAGHRLFKHDWHVIVKDGSRYVWRMDKHALALYKEDGDVKVAEFRKAIPSSSLAVQFGDREGYSPDMEKRIGSFRLEEELLAISASSEQTGAIFDTSLALASLMAVFKARGGHQNVSAAFEPSSDPLRKKLERERQEMPDREEVMLALPRPGFARDAESILSDTTDEDADERASETLSPRRIPLSSRSPDMRPPSTQMHSNPTSSASPPPRTKGGRKRFSSLFGSGNAPEAKQEEVSRSKDRPITDSQRIARQYRTQSMFLGR</sequence>
<name>A0A5C3DWL3_9BASI</name>
<feature type="compositionally biased region" description="Low complexity" evidence="1">
    <location>
        <begin position="552"/>
        <end position="563"/>
    </location>
</feature>
<feature type="region of interest" description="Disordered" evidence="1">
    <location>
        <begin position="1"/>
        <end position="42"/>
    </location>
</feature>
<feature type="compositionally biased region" description="Polar residues" evidence="1">
    <location>
        <begin position="620"/>
        <end position="638"/>
    </location>
</feature>
<dbReference type="Proteomes" id="UP000324022">
    <property type="component" value="Unassembled WGS sequence"/>
</dbReference>
<feature type="compositionally biased region" description="Polar residues" evidence="1">
    <location>
        <begin position="75"/>
        <end position="85"/>
    </location>
</feature>
<protein>
    <submittedName>
        <fullName evidence="2">Uncharacterized protein</fullName>
    </submittedName>
</protein>
<evidence type="ECO:0000313" key="3">
    <source>
        <dbReference type="Proteomes" id="UP000324022"/>
    </source>
</evidence>
<reference evidence="2 3" key="1">
    <citation type="submission" date="2018-03" db="EMBL/GenBank/DDBJ databases">
        <authorList>
            <person name="Guldener U."/>
        </authorList>
    </citation>
    <scope>NUCLEOTIDE SEQUENCE [LARGE SCALE GENOMIC DNA]</scope>
    <source>
        <strain evidence="2 3">NBRC100155</strain>
    </source>
</reference>
<feature type="region of interest" description="Disordered" evidence="1">
    <location>
        <begin position="510"/>
        <end position="638"/>
    </location>
</feature>
<dbReference type="OrthoDB" id="2547303at2759"/>